<comment type="caution">
    <text evidence="3">The sequence shown here is derived from an EMBL/GenBank/DDBJ whole genome shotgun (WGS) entry which is preliminary data.</text>
</comment>
<evidence type="ECO:0000256" key="2">
    <source>
        <dbReference type="SAM" id="Phobius"/>
    </source>
</evidence>
<reference evidence="3" key="1">
    <citation type="submission" date="2016-01" db="EMBL/GenBank/DDBJ databases">
        <authorList>
            <person name="Peeters Charlotte."/>
        </authorList>
    </citation>
    <scope>NUCLEOTIDE SEQUENCE</scope>
    <source>
        <strain evidence="3">LMG 22936</strain>
    </source>
</reference>
<proteinExistence type="predicted"/>
<feature type="region of interest" description="Disordered" evidence="1">
    <location>
        <begin position="42"/>
        <end position="68"/>
    </location>
</feature>
<evidence type="ECO:0000313" key="3">
    <source>
        <dbReference type="EMBL" id="SAL67305.1"/>
    </source>
</evidence>
<dbReference type="Proteomes" id="UP000054717">
    <property type="component" value="Unassembled WGS sequence"/>
</dbReference>
<gene>
    <name evidence="3" type="ORF">AWB66_04180</name>
</gene>
<dbReference type="EMBL" id="FCNZ02000016">
    <property type="protein sequence ID" value="SAL67305.1"/>
    <property type="molecule type" value="Genomic_DNA"/>
</dbReference>
<feature type="compositionally biased region" description="Basic and acidic residues" evidence="1">
    <location>
        <begin position="42"/>
        <end position="53"/>
    </location>
</feature>
<keyword evidence="4" id="KW-1185">Reference proteome</keyword>
<evidence type="ECO:0000256" key="1">
    <source>
        <dbReference type="SAM" id="MobiDB-lite"/>
    </source>
</evidence>
<accession>A0A158JF79</accession>
<sequence>MRRGTIGILCVSAAIGLGTAVAPPIINDRDCQARLTTWTSEHDAGREQLDRRSVGTPTPFMQGSHDAPQWKPVCRRSEDAFNFGMLGLSLFLTLFTGSYACWLLSRVCSMTMRRLTGRSTRVEVQDDRALIVWSVRDANMLRIDGARYRR</sequence>
<keyword evidence="2" id="KW-0812">Transmembrane</keyword>
<feature type="transmembrane region" description="Helical" evidence="2">
    <location>
        <begin position="83"/>
        <end position="104"/>
    </location>
</feature>
<organism evidence="3 4">
    <name type="scientific">Caballeronia telluris</name>
    <dbReference type="NCBI Taxonomy" id="326475"/>
    <lineage>
        <taxon>Bacteria</taxon>
        <taxon>Pseudomonadati</taxon>
        <taxon>Pseudomonadota</taxon>
        <taxon>Betaproteobacteria</taxon>
        <taxon>Burkholderiales</taxon>
        <taxon>Burkholderiaceae</taxon>
        <taxon>Caballeronia</taxon>
    </lineage>
</organism>
<keyword evidence="2" id="KW-1133">Transmembrane helix</keyword>
<protein>
    <submittedName>
        <fullName evidence="3">Uncharacterized protein</fullName>
    </submittedName>
</protein>
<evidence type="ECO:0000313" key="4">
    <source>
        <dbReference type="Proteomes" id="UP000054717"/>
    </source>
</evidence>
<dbReference type="AlphaFoldDB" id="A0A158JF79"/>
<name>A0A158JF79_9BURK</name>
<keyword evidence="2" id="KW-0472">Membrane</keyword>